<evidence type="ECO:0000256" key="2">
    <source>
        <dbReference type="ARBA" id="ARBA00007825"/>
    </source>
</evidence>
<dbReference type="InterPro" id="IPR007535">
    <property type="entry name" value="Catechol_dOase_N"/>
</dbReference>
<evidence type="ECO:0000313" key="10">
    <source>
        <dbReference type="EMBL" id="CAF9936126.1"/>
    </source>
</evidence>
<dbReference type="PANTHER" id="PTHR33711">
    <property type="entry name" value="DIOXYGENASE, PUTATIVE (AFU_ORTHOLOGUE AFUA_2G02910)-RELATED"/>
    <property type="match status" value="1"/>
</dbReference>
<proteinExistence type="inferred from homology"/>
<dbReference type="GO" id="GO:0009712">
    <property type="term" value="P:catechol-containing compound metabolic process"/>
    <property type="evidence" value="ECO:0007669"/>
    <property type="project" value="InterPro"/>
</dbReference>
<comment type="similarity">
    <text evidence="2">Belongs to the intradiol ring-cleavage dioxygenase family.</text>
</comment>
<feature type="compositionally biased region" description="Basic and acidic residues" evidence="7">
    <location>
        <begin position="63"/>
        <end position="78"/>
    </location>
</feature>
<evidence type="ECO:0000256" key="4">
    <source>
        <dbReference type="ARBA" id="ARBA00022964"/>
    </source>
</evidence>
<keyword evidence="11" id="KW-1185">Reference proteome</keyword>
<dbReference type="Pfam" id="PF00775">
    <property type="entry name" value="Dioxygenase_C"/>
    <property type="match status" value="1"/>
</dbReference>
<evidence type="ECO:0008006" key="12">
    <source>
        <dbReference type="Google" id="ProtNLM"/>
    </source>
</evidence>
<feature type="compositionally biased region" description="Low complexity" evidence="7">
    <location>
        <begin position="364"/>
        <end position="376"/>
    </location>
</feature>
<accession>A0A8H3GAP2</accession>
<dbReference type="OrthoDB" id="5238185at2759"/>
<keyword evidence="5" id="KW-0560">Oxidoreductase</keyword>
<protein>
    <recommendedName>
        <fullName evidence="12">Aromatic compound dioxygenase</fullName>
    </recommendedName>
</protein>
<keyword evidence="3" id="KW-0479">Metal-binding</keyword>
<dbReference type="CDD" id="cd03461">
    <property type="entry name" value="1_2-HQD"/>
    <property type="match status" value="1"/>
</dbReference>
<dbReference type="InterPro" id="IPR000627">
    <property type="entry name" value="Intradiol_dOase_C"/>
</dbReference>
<dbReference type="PANTHER" id="PTHR33711:SF7">
    <property type="entry name" value="INTRADIOL RING-CLEAVAGE DIOXYGENASES DOMAIN-CONTAINING PROTEIN-RELATED"/>
    <property type="match status" value="1"/>
</dbReference>
<keyword evidence="6" id="KW-0408">Iron</keyword>
<name>A0A8H3GAP2_9LECA</name>
<gene>
    <name evidence="10" type="ORF">HETSPECPRED_010018</name>
</gene>
<dbReference type="Pfam" id="PF04444">
    <property type="entry name" value="Dioxygenase_N"/>
    <property type="match status" value="1"/>
</dbReference>
<feature type="region of interest" description="Disordered" evidence="7">
    <location>
        <begin position="1"/>
        <end position="94"/>
    </location>
</feature>
<dbReference type="GO" id="GO:0018576">
    <property type="term" value="F:catechol 1,2-dioxygenase activity"/>
    <property type="evidence" value="ECO:0007669"/>
    <property type="project" value="InterPro"/>
</dbReference>
<evidence type="ECO:0000256" key="5">
    <source>
        <dbReference type="ARBA" id="ARBA00023002"/>
    </source>
</evidence>
<dbReference type="Gene3D" id="2.60.130.10">
    <property type="entry name" value="Aromatic compound dioxygenase"/>
    <property type="match status" value="1"/>
</dbReference>
<feature type="region of interest" description="Disordered" evidence="7">
    <location>
        <begin position="362"/>
        <end position="383"/>
    </location>
</feature>
<evidence type="ECO:0000259" key="8">
    <source>
        <dbReference type="Pfam" id="PF00775"/>
    </source>
</evidence>
<feature type="compositionally biased region" description="Basic and acidic residues" evidence="7">
    <location>
        <begin position="1"/>
        <end position="16"/>
    </location>
</feature>
<dbReference type="InterPro" id="IPR039390">
    <property type="entry name" value="1_2-HQD/HQD"/>
</dbReference>
<dbReference type="Proteomes" id="UP000664521">
    <property type="component" value="Unassembled WGS sequence"/>
</dbReference>
<evidence type="ECO:0000256" key="1">
    <source>
        <dbReference type="ARBA" id="ARBA00001965"/>
    </source>
</evidence>
<organism evidence="10 11">
    <name type="scientific">Heterodermia speciosa</name>
    <dbReference type="NCBI Taxonomy" id="116794"/>
    <lineage>
        <taxon>Eukaryota</taxon>
        <taxon>Fungi</taxon>
        <taxon>Dikarya</taxon>
        <taxon>Ascomycota</taxon>
        <taxon>Pezizomycotina</taxon>
        <taxon>Lecanoromycetes</taxon>
        <taxon>OSLEUM clade</taxon>
        <taxon>Lecanoromycetidae</taxon>
        <taxon>Caliciales</taxon>
        <taxon>Physciaceae</taxon>
        <taxon>Heterodermia</taxon>
    </lineage>
</organism>
<evidence type="ECO:0000256" key="3">
    <source>
        <dbReference type="ARBA" id="ARBA00022723"/>
    </source>
</evidence>
<dbReference type="SUPFAM" id="SSF49482">
    <property type="entry name" value="Aromatic compound dioxygenase"/>
    <property type="match status" value="1"/>
</dbReference>
<dbReference type="GO" id="GO:0008199">
    <property type="term" value="F:ferric iron binding"/>
    <property type="evidence" value="ECO:0007669"/>
    <property type="project" value="InterPro"/>
</dbReference>
<feature type="compositionally biased region" description="Polar residues" evidence="7">
    <location>
        <begin position="17"/>
        <end position="35"/>
    </location>
</feature>
<dbReference type="InterPro" id="IPR015889">
    <property type="entry name" value="Intradiol_dOase_core"/>
</dbReference>
<comment type="cofactor">
    <cofactor evidence="1">
        <name>Fe(3+)</name>
        <dbReference type="ChEBI" id="CHEBI:29034"/>
    </cofactor>
</comment>
<comment type="caution">
    <text evidence="10">The sequence shown here is derived from an EMBL/GenBank/DDBJ whole genome shotgun (WGS) entry which is preliminary data.</text>
</comment>
<evidence type="ECO:0000259" key="9">
    <source>
        <dbReference type="Pfam" id="PF04444"/>
    </source>
</evidence>
<dbReference type="AlphaFoldDB" id="A0A8H3GAP2"/>
<feature type="domain" description="Catechol dioxygenase N-terminal" evidence="9">
    <location>
        <begin position="95"/>
        <end position="162"/>
    </location>
</feature>
<feature type="domain" description="Intradiol ring-cleavage dioxygenases" evidence="8">
    <location>
        <begin position="178"/>
        <end position="353"/>
    </location>
</feature>
<evidence type="ECO:0000256" key="6">
    <source>
        <dbReference type="ARBA" id="ARBA00023004"/>
    </source>
</evidence>
<keyword evidence="4" id="KW-0223">Dioxygenase</keyword>
<reference evidence="10" key="1">
    <citation type="submission" date="2021-03" db="EMBL/GenBank/DDBJ databases">
        <authorList>
            <person name="Tagirdzhanova G."/>
        </authorList>
    </citation>
    <scope>NUCLEOTIDE SEQUENCE</scope>
</reference>
<dbReference type="EMBL" id="CAJPDS010000089">
    <property type="protein sequence ID" value="CAF9936126.1"/>
    <property type="molecule type" value="Genomic_DNA"/>
</dbReference>
<evidence type="ECO:0000313" key="11">
    <source>
        <dbReference type="Proteomes" id="UP000664521"/>
    </source>
</evidence>
<sequence>MPDFKQNVKLEQDSRETSINGRMYDQSSQNANASPAKTLRDQGLSDPLNLVPEDPSSMANHIDSNHSDNKQAKADRFDPNFTQSVINATGPKASPRMRKVMASMIQHIHDFARENEITVDEWMAGVEMINEAGRMSTAVRNEGQLLCDVIGLESLVDDITYKLTSESSSLPTSTAILGPFWRADAPRLEMDSNIVHNIPDGDHTYMHGTVKDFLTDEPIEGAELDVWHTAPNGLYEQQDENQVDFNLRGRFTTGKDGKYSFYCLRPTSYPIPNDGPAGKLLALLDRHPMRPAHIHFIVSAPKYKPIITQIFDRRDKHLTDDAVFAVKDSLVVDFLPRQGDDQADFELQYDFNLATFEQAKKDSGLTGTTEESASSGTGLGPHA</sequence>
<dbReference type="InterPro" id="IPR050770">
    <property type="entry name" value="Intradiol_RC_Dioxygenase"/>
</dbReference>
<evidence type="ECO:0000256" key="7">
    <source>
        <dbReference type="SAM" id="MobiDB-lite"/>
    </source>
</evidence>